<evidence type="ECO:0000256" key="2">
    <source>
        <dbReference type="SAM" id="Phobius"/>
    </source>
</evidence>
<name>K2FYR5_9BACT</name>
<keyword evidence="2" id="KW-0812">Transmembrane</keyword>
<feature type="region of interest" description="Disordered" evidence="1">
    <location>
        <begin position="123"/>
        <end position="173"/>
    </location>
</feature>
<accession>K2FYR5</accession>
<proteinExistence type="predicted"/>
<dbReference type="EMBL" id="AMFJ01000593">
    <property type="protein sequence ID" value="EKE27042.1"/>
    <property type="molecule type" value="Genomic_DNA"/>
</dbReference>
<keyword evidence="2" id="KW-1133">Transmembrane helix</keyword>
<dbReference type="AlphaFoldDB" id="K2FYR5"/>
<reference evidence="3" key="1">
    <citation type="journal article" date="2012" name="Science">
        <title>Fermentation, hydrogen, and sulfur metabolism in multiple uncultivated bacterial phyla.</title>
        <authorList>
            <person name="Wrighton K.C."/>
            <person name="Thomas B.C."/>
            <person name="Sharon I."/>
            <person name="Miller C.S."/>
            <person name="Castelle C.J."/>
            <person name="VerBerkmoes N.C."/>
            <person name="Wilkins M.J."/>
            <person name="Hettich R.L."/>
            <person name="Lipton M.S."/>
            <person name="Williams K.H."/>
            <person name="Long P.E."/>
            <person name="Banfield J.F."/>
        </authorList>
    </citation>
    <scope>NUCLEOTIDE SEQUENCE [LARGE SCALE GENOMIC DNA]</scope>
</reference>
<feature type="compositionally biased region" description="Low complexity" evidence="1">
    <location>
        <begin position="134"/>
        <end position="155"/>
    </location>
</feature>
<evidence type="ECO:0000313" key="3">
    <source>
        <dbReference type="EMBL" id="EKE27042.1"/>
    </source>
</evidence>
<feature type="compositionally biased region" description="Polar residues" evidence="1">
    <location>
        <begin position="123"/>
        <end position="133"/>
    </location>
</feature>
<sequence length="173" mass="19387">MESKKLSVILIIIWGIFLVLWTNFLYLFSLNDSNQDFAWKVTDLNKINEEKIKKQIATNSWSFSSGANADSGSENLNEKNIEIPEIIQENNITTKPAPVVPKKYTKPVPKTTQIPVQEAIPTPTSTQITPVQNTTQAPVPPQIIQIPETQESTIENTPVKEDMPKPNTETRAS</sequence>
<comment type="caution">
    <text evidence="3">The sequence shown here is derived from an EMBL/GenBank/DDBJ whole genome shotgun (WGS) entry which is preliminary data.</text>
</comment>
<evidence type="ECO:0000256" key="1">
    <source>
        <dbReference type="SAM" id="MobiDB-lite"/>
    </source>
</evidence>
<feature type="transmembrane region" description="Helical" evidence="2">
    <location>
        <begin position="6"/>
        <end position="28"/>
    </location>
</feature>
<gene>
    <name evidence="3" type="ORF">ACD_4C00077G0003</name>
</gene>
<organism evidence="3">
    <name type="scientific">uncultured bacterium</name>
    <name type="common">gcode 4</name>
    <dbReference type="NCBI Taxonomy" id="1234023"/>
    <lineage>
        <taxon>Bacteria</taxon>
        <taxon>environmental samples</taxon>
    </lineage>
</organism>
<protein>
    <submittedName>
        <fullName evidence="3">Uncharacterized protein</fullName>
    </submittedName>
</protein>
<keyword evidence="2" id="KW-0472">Membrane</keyword>